<evidence type="ECO:0000313" key="4">
    <source>
        <dbReference type="Proteomes" id="UP000239210"/>
    </source>
</evidence>
<evidence type="ECO:0000256" key="1">
    <source>
        <dbReference type="SAM" id="MobiDB-lite"/>
    </source>
</evidence>
<accession>A0A2T0TZ68</accession>
<sequence>MTSPPRPPDPSPALVPGEVRGYRRFRLTEDGLCPPVHLDAGPWRGPVERARCAVDEEHVPPQWGCGCGLYGWYHPSHTGLGTGWGNVTAVVAARGRVILGDSGFRAAAARVVAVSLPPGTGPRRRRHWEQVLAERHPGVSVHRSRRQMVRRHPPEDLSGLGIDVRPSAAVRYRWTALALWLCGVLAVCSVAVLPRGVLVRMGPGEWLAVLACFVAWQVALGWLVCRASPPPAGATREEPPWADGGGEGPR</sequence>
<keyword evidence="4" id="KW-1185">Reference proteome</keyword>
<evidence type="ECO:0000256" key="2">
    <source>
        <dbReference type="SAM" id="Phobius"/>
    </source>
</evidence>
<evidence type="ECO:0000313" key="3">
    <source>
        <dbReference type="EMBL" id="PRY50971.1"/>
    </source>
</evidence>
<proteinExistence type="predicted"/>
<gene>
    <name evidence="3" type="ORF">LY71_10234</name>
</gene>
<protein>
    <submittedName>
        <fullName evidence="3">Uncharacterized protein</fullName>
    </submittedName>
</protein>
<dbReference type="AlphaFoldDB" id="A0A2T0TZ68"/>
<feature type="transmembrane region" description="Helical" evidence="2">
    <location>
        <begin position="174"/>
        <end position="194"/>
    </location>
</feature>
<dbReference type="RefSeq" id="WP_146146049.1">
    <property type="nucleotide sequence ID" value="NZ_PVTG01000002.1"/>
</dbReference>
<dbReference type="OrthoDB" id="5185413at2"/>
<keyword evidence="2" id="KW-1133">Transmembrane helix</keyword>
<feature type="region of interest" description="Disordered" evidence="1">
    <location>
        <begin position="231"/>
        <end position="250"/>
    </location>
</feature>
<keyword evidence="2" id="KW-0472">Membrane</keyword>
<organism evidence="3 4">
    <name type="scientific">Geodermatophilus tzadiensis</name>
    <dbReference type="NCBI Taxonomy" id="1137988"/>
    <lineage>
        <taxon>Bacteria</taxon>
        <taxon>Bacillati</taxon>
        <taxon>Actinomycetota</taxon>
        <taxon>Actinomycetes</taxon>
        <taxon>Geodermatophilales</taxon>
        <taxon>Geodermatophilaceae</taxon>
        <taxon>Geodermatophilus</taxon>
    </lineage>
</organism>
<feature type="transmembrane region" description="Helical" evidence="2">
    <location>
        <begin position="206"/>
        <end position="225"/>
    </location>
</feature>
<name>A0A2T0TZ68_9ACTN</name>
<comment type="caution">
    <text evidence="3">The sequence shown here is derived from an EMBL/GenBank/DDBJ whole genome shotgun (WGS) entry which is preliminary data.</text>
</comment>
<dbReference type="Proteomes" id="UP000239210">
    <property type="component" value="Unassembled WGS sequence"/>
</dbReference>
<dbReference type="EMBL" id="PVTG01000002">
    <property type="protein sequence ID" value="PRY50971.1"/>
    <property type="molecule type" value="Genomic_DNA"/>
</dbReference>
<reference evidence="3 4" key="1">
    <citation type="submission" date="2018-03" db="EMBL/GenBank/DDBJ databases">
        <title>Genomic Encyclopedia of Archaeal and Bacterial Type Strains, Phase II (KMG-II): from individual species to whole genera.</title>
        <authorList>
            <person name="Goeker M."/>
        </authorList>
    </citation>
    <scope>NUCLEOTIDE SEQUENCE [LARGE SCALE GENOMIC DNA]</scope>
    <source>
        <strain evidence="3 4">DSM 45416</strain>
    </source>
</reference>
<keyword evidence="2" id="KW-0812">Transmembrane</keyword>